<dbReference type="InterPro" id="IPR016024">
    <property type="entry name" value="ARM-type_fold"/>
</dbReference>
<sequence length="888" mass="103290">MSQVKILVDQKNSQSSQLFELTTIVLQMEELIYILTQVDDQSPQVAQYIQQQYNNPNFGSILFSALTEKSDMNFDFLQKCVYILKDWTKVNIRNLSPEYLAFHFNTLKHLILSNHSQLVSLSFVFIDTASSIKSSHIYEVHYNDFFDHISFTFPLLTSLINIFEFASRKYKKSLNCDPSEPISFLAQYNQKIFPILGNHQILQETEGIDVVRKILIIFKNTFFRTNLPIEEAKNMIQYIQTIQQAYINKAFQNTQLVKTTISVMKEFYMKKKLYLTFQENASNILLTHFQMLSCALDPEMIFDSSLLSSILKIIEIYSKYIPVQQETVNILLTASKLTQSDIDNFTQNPNIYYYDIYDTTAVEAMMAPRIARSLISNIVSEQPQLLLYLMSLQPDEHIVRCISFCVKVLFAEHNQLPEQLMSYYMNLLNMIHESMNSNGNRNTNLLFVTAVLDLIRYMVPSLPIEHNSKLMEILPSFFKSENEIICIFACRLFKKLIKNDIFPFDGAIHVLVHFLPRCFTSHVFKSIQLMMKIQKEIVLPYSDSVLEALFESFDMAFENVNTDDLDQAERSIDTISHNLDFCTMLIESTGAYLIKPYFLTVIKNIFENEVTDCADNLCNMLSATFLTGSQLIPQFIQIIMEYLNNDSAWDGFIYSLFDPFFALLSSFPEAFIQLNISSVLIEFCIHQIVNPKSKDLDTILKLGSFITWLILIDDRIDIEPIVQCGNALFNTENVDFRFIFSFLNIFAAISLTRKVFFDQSIIQKMYEAANRNYFLLIWQKKLFIRFFLALVDHDHSSAETFVPLIFHLLNEERLQMLGTDGEYLFDQSYPNELSALVNEKEFESPLVKFSFIEMIITALQLLQQSTIQKIQTQYPEVFAQYTQQQQQH</sequence>
<evidence type="ECO:0000313" key="1">
    <source>
        <dbReference type="EMBL" id="OHS99594.1"/>
    </source>
</evidence>
<dbReference type="RefSeq" id="XP_068352731.1">
    <property type="nucleotide sequence ID" value="XM_068509363.1"/>
</dbReference>
<gene>
    <name evidence="1" type="ORF">TRFO_33922</name>
</gene>
<dbReference type="EMBL" id="MLAK01000997">
    <property type="protein sequence ID" value="OHS99594.1"/>
    <property type="molecule type" value="Genomic_DNA"/>
</dbReference>
<dbReference type="GeneID" id="94844067"/>
<dbReference type="Proteomes" id="UP000179807">
    <property type="component" value="Unassembled WGS sequence"/>
</dbReference>
<accession>A0A1J4JKE2</accession>
<protein>
    <recommendedName>
        <fullName evidence="3">Importin N-terminal domain-containing protein</fullName>
    </recommendedName>
</protein>
<keyword evidence="2" id="KW-1185">Reference proteome</keyword>
<organism evidence="1 2">
    <name type="scientific">Tritrichomonas foetus</name>
    <dbReference type="NCBI Taxonomy" id="1144522"/>
    <lineage>
        <taxon>Eukaryota</taxon>
        <taxon>Metamonada</taxon>
        <taxon>Parabasalia</taxon>
        <taxon>Tritrichomonadida</taxon>
        <taxon>Tritrichomonadidae</taxon>
        <taxon>Tritrichomonas</taxon>
    </lineage>
</organism>
<evidence type="ECO:0000313" key="2">
    <source>
        <dbReference type="Proteomes" id="UP000179807"/>
    </source>
</evidence>
<name>A0A1J4JKE2_9EUKA</name>
<dbReference type="SUPFAM" id="SSF48371">
    <property type="entry name" value="ARM repeat"/>
    <property type="match status" value="1"/>
</dbReference>
<comment type="caution">
    <text evidence="1">The sequence shown here is derived from an EMBL/GenBank/DDBJ whole genome shotgun (WGS) entry which is preliminary data.</text>
</comment>
<dbReference type="VEuPathDB" id="TrichDB:TRFO_33922"/>
<reference evidence="1" key="1">
    <citation type="submission" date="2016-10" db="EMBL/GenBank/DDBJ databases">
        <authorList>
            <person name="Benchimol M."/>
            <person name="Almeida L.G."/>
            <person name="Vasconcelos A.T."/>
            <person name="Perreira-Neves A."/>
            <person name="Rosa I.A."/>
            <person name="Tasca T."/>
            <person name="Bogo M.R."/>
            <person name="de Souza W."/>
        </authorList>
    </citation>
    <scope>NUCLEOTIDE SEQUENCE [LARGE SCALE GENOMIC DNA]</scope>
    <source>
        <strain evidence="1">K</strain>
    </source>
</reference>
<evidence type="ECO:0008006" key="3">
    <source>
        <dbReference type="Google" id="ProtNLM"/>
    </source>
</evidence>
<dbReference type="AlphaFoldDB" id="A0A1J4JKE2"/>
<proteinExistence type="predicted"/>